<gene>
    <name evidence="3" type="ORF">GMARGA_LOCUS12642</name>
</gene>
<feature type="transmembrane region" description="Helical" evidence="2">
    <location>
        <begin position="132"/>
        <end position="152"/>
    </location>
</feature>
<reference evidence="3 4" key="1">
    <citation type="submission" date="2021-06" db="EMBL/GenBank/DDBJ databases">
        <authorList>
            <person name="Kallberg Y."/>
            <person name="Tangrot J."/>
            <person name="Rosling A."/>
        </authorList>
    </citation>
    <scope>NUCLEOTIDE SEQUENCE [LARGE SCALE GENOMIC DNA]</scope>
    <source>
        <strain evidence="3 4">120-4 pot B 10/14</strain>
    </source>
</reference>
<evidence type="ECO:0000256" key="2">
    <source>
        <dbReference type="SAM" id="Phobius"/>
    </source>
</evidence>
<dbReference type="EMBL" id="CAJVQB010007804">
    <property type="protein sequence ID" value="CAG8709333.1"/>
    <property type="molecule type" value="Genomic_DNA"/>
</dbReference>
<comment type="caution">
    <text evidence="3">The sequence shown here is derived from an EMBL/GenBank/DDBJ whole genome shotgun (WGS) entry which is preliminary data.</text>
</comment>
<protein>
    <submittedName>
        <fullName evidence="3">2012_t:CDS:1</fullName>
    </submittedName>
</protein>
<keyword evidence="2" id="KW-1133">Transmembrane helix</keyword>
<evidence type="ECO:0000256" key="1">
    <source>
        <dbReference type="SAM" id="MobiDB-lite"/>
    </source>
</evidence>
<proteinExistence type="predicted"/>
<feature type="region of interest" description="Disordered" evidence="1">
    <location>
        <begin position="1"/>
        <end position="25"/>
    </location>
</feature>
<dbReference type="Proteomes" id="UP000789901">
    <property type="component" value="Unassembled WGS sequence"/>
</dbReference>
<sequence length="175" mass="19793">MHTSNQEFSNSQENRENLNTQSGKDTNVNLVESDFIINEIPPNSTTITVIKTLPPTPNKSVNPKASPFDKSFYDISNLEKIWNMPMLNPTNRRPTLKFWITLVFLICLILFAGNNNISNMILEFNNENVELIIFYISIVAIGELISSSNDSVQTHSSCTKMSCSQMEIVANHIHE</sequence>
<accession>A0ABN7V0W2</accession>
<organism evidence="3 4">
    <name type="scientific">Gigaspora margarita</name>
    <dbReference type="NCBI Taxonomy" id="4874"/>
    <lineage>
        <taxon>Eukaryota</taxon>
        <taxon>Fungi</taxon>
        <taxon>Fungi incertae sedis</taxon>
        <taxon>Mucoromycota</taxon>
        <taxon>Glomeromycotina</taxon>
        <taxon>Glomeromycetes</taxon>
        <taxon>Diversisporales</taxon>
        <taxon>Gigasporaceae</taxon>
        <taxon>Gigaspora</taxon>
    </lineage>
</organism>
<keyword evidence="4" id="KW-1185">Reference proteome</keyword>
<evidence type="ECO:0000313" key="3">
    <source>
        <dbReference type="EMBL" id="CAG8709333.1"/>
    </source>
</evidence>
<name>A0ABN7V0W2_GIGMA</name>
<feature type="transmembrane region" description="Helical" evidence="2">
    <location>
        <begin position="96"/>
        <end position="112"/>
    </location>
</feature>
<keyword evidence="2" id="KW-0472">Membrane</keyword>
<evidence type="ECO:0000313" key="4">
    <source>
        <dbReference type="Proteomes" id="UP000789901"/>
    </source>
</evidence>
<keyword evidence="2" id="KW-0812">Transmembrane</keyword>